<evidence type="ECO:0000256" key="1">
    <source>
        <dbReference type="ARBA" id="ARBA00022714"/>
    </source>
</evidence>
<sequence>MKKLFILFSLTFIFLSCSKDSNNYYNPYLPDVPIQLDINLDWPEYSELRHPGGVHITHIQGIRGVILINTGSTYRAYDAACPNHALRDCSTLEIKKGDIFAKCVCPDDGAAFNLHLGTSLDSEYQLKTYRVSQSGNRIFISN</sequence>
<dbReference type="GO" id="GO:0046872">
    <property type="term" value="F:metal ion binding"/>
    <property type="evidence" value="ECO:0007669"/>
    <property type="project" value="UniProtKB-KW"/>
</dbReference>
<evidence type="ECO:0000313" key="7">
    <source>
        <dbReference type="Proteomes" id="UP000243887"/>
    </source>
</evidence>
<keyword evidence="2" id="KW-0479">Metal-binding</keyword>
<accession>A0A1I3T1D0</accession>
<keyword evidence="6" id="KW-0560">Oxidoreductase</keyword>
<name>A0A1I3T1D0_9FLAO</name>
<dbReference type="OrthoDB" id="1201186at2"/>
<keyword evidence="1" id="KW-0001">2Fe-2S</keyword>
<dbReference type="InterPro" id="IPR036922">
    <property type="entry name" value="Rieske_2Fe-2S_sf"/>
</dbReference>
<keyword evidence="4" id="KW-0411">Iron-sulfur</keyword>
<proteinExistence type="predicted"/>
<evidence type="ECO:0000256" key="2">
    <source>
        <dbReference type="ARBA" id="ARBA00022723"/>
    </source>
</evidence>
<dbReference type="RefSeq" id="WP_090679915.1">
    <property type="nucleotide sequence ID" value="NZ_FORU01000012.1"/>
</dbReference>
<evidence type="ECO:0000256" key="3">
    <source>
        <dbReference type="ARBA" id="ARBA00023004"/>
    </source>
</evidence>
<dbReference type="GO" id="GO:0051213">
    <property type="term" value="F:dioxygenase activity"/>
    <property type="evidence" value="ECO:0007669"/>
    <property type="project" value="UniProtKB-KW"/>
</dbReference>
<gene>
    <name evidence="6" type="ORF">SAMN04487893_11239</name>
</gene>
<dbReference type="STRING" id="1150112.SAMN04487893_11239"/>
<keyword evidence="3" id="KW-0408">Iron</keyword>
<evidence type="ECO:0000259" key="5">
    <source>
        <dbReference type="PROSITE" id="PS51296"/>
    </source>
</evidence>
<dbReference type="PROSITE" id="PS51296">
    <property type="entry name" value="RIESKE"/>
    <property type="match status" value="1"/>
</dbReference>
<evidence type="ECO:0000256" key="4">
    <source>
        <dbReference type="ARBA" id="ARBA00023014"/>
    </source>
</evidence>
<keyword evidence="6" id="KW-0223">Dioxygenase</keyword>
<feature type="domain" description="Rieske" evidence="5">
    <location>
        <begin position="42"/>
        <end position="140"/>
    </location>
</feature>
<evidence type="ECO:0000313" key="6">
    <source>
        <dbReference type="EMBL" id="SFJ64918.1"/>
    </source>
</evidence>
<reference evidence="7" key="1">
    <citation type="submission" date="2016-10" db="EMBL/GenBank/DDBJ databases">
        <authorList>
            <person name="Varghese N."/>
            <person name="Submissions S."/>
        </authorList>
    </citation>
    <scope>NUCLEOTIDE SEQUENCE [LARGE SCALE GENOMIC DNA]</scope>
    <source>
        <strain evidence="7">DSM 26542</strain>
    </source>
</reference>
<protein>
    <submittedName>
        <fullName evidence="6">Ferredoxin subunit of nitrite reductase or a ring-hydroxylating dioxygenase</fullName>
    </submittedName>
</protein>
<dbReference type="Proteomes" id="UP000243887">
    <property type="component" value="Unassembled WGS sequence"/>
</dbReference>
<dbReference type="GO" id="GO:0051537">
    <property type="term" value="F:2 iron, 2 sulfur cluster binding"/>
    <property type="evidence" value="ECO:0007669"/>
    <property type="project" value="UniProtKB-KW"/>
</dbReference>
<keyword evidence="7" id="KW-1185">Reference proteome</keyword>
<dbReference type="AlphaFoldDB" id="A0A1I3T1D0"/>
<dbReference type="PROSITE" id="PS51257">
    <property type="entry name" value="PROKAR_LIPOPROTEIN"/>
    <property type="match status" value="1"/>
</dbReference>
<dbReference type="InterPro" id="IPR017941">
    <property type="entry name" value="Rieske_2Fe-2S"/>
</dbReference>
<dbReference type="EMBL" id="FORU01000012">
    <property type="protein sequence ID" value="SFJ64918.1"/>
    <property type="molecule type" value="Genomic_DNA"/>
</dbReference>
<dbReference type="SUPFAM" id="SSF50022">
    <property type="entry name" value="ISP domain"/>
    <property type="match status" value="1"/>
</dbReference>
<dbReference type="Gene3D" id="2.102.10.10">
    <property type="entry name" value="Rieske [2Fe-2S] iron-sulphur domain"/>
    <property type="match status" value="1"/>
</dbReference>
<organism evidence="6 7">
    <name type="scientific">Myroides guanonis</name>
    <dbReference type="NCBI Taxonomy" id="1150112"/>
    <lineage>
        <taxon>Bacteria</taxon>
        <taxon>Pseudomonadati</taxon>
        <taxon>Bacteroidota</taxon>
        <taxon>Flavobacteriia</taxon>
        <taxon>Flavobacteriales</taxon>
        <taxon>Flavobacteriaceae</taxon>
        <taxon>Myroides</taxon>
    </lineage>
</organism>